<gene>
    <name evidence="1" type="ORF">ATO8_11254</name>
</gene>
<dbReference type="AlphaFoldDB" id="W4HKD1"/>
<dbReference type="OrthoDB" id="1263265at2"/>
<dbReference type="Proteomes" id="UP000019063">
    <property type="component" value="Unassembled WGS sequence"/>
</dbReference>
<proteinExistence type="predicted"/>
<reference evidence="1 2" key="1">
    <citation type="journal article" date="2014" name="Antonie Van Leeuwenhoek">
        <title>Roseivivax atlanticus sp. nov., isolated from surface seawater of the Atlantic Ocean.</title>
        <authorList>
            <person name="Li G."/>
            <person name="Lai Q."/>
            <person name="Liu X."/>
            <person name="Sun F."/>
            <person name="Shao Z."/>
        </authorList>
    </citation>
    <scope>NUCLEOTIDE SEQUENCE [LARGE SCALE GENOMIC DNA]</scope>
    <source>
        <strain evidence="1 2">22II-s10s</strain>
    </source>
</reference>
<dbReference type="PATRIC" id="fig|1317118.6.peg.2318"/>
<dbReference type="InterPro" id="IPR007420">
    <property type="entry name" value="DUF465"/>
</dbReference>
<sequence length="81" mass="9454">MTHTPHRLAEDFPDHSADIAALRRSDAHFARLAEEYDQINDDIHLSEINVQPLEDMEEVLKRKERAKLKDAIYAMLTRARL</sequence>
<organism evidence="1 2">
    <name type="scientific">Roseivivax marinus</name>
    <dbReference type="NCBI Taxonomy" id="1379903"/>
    <lineage>
        <taxon>Bacteria</taxon>
        <taxon>Pseudomonadati</taxon>
        <taxon>Pseudomonadota</taxon>
        <taxon>Alphaproteobacteria</taxon>
        <taxon>Rhodobacterales</taxon>
        <taxon>Roseobacteraceae</taxon>
        <taxon>Roseivivax</taxon>
    </lineage>
</organism>
<evidence type="ECO:0000313" key="2">
    <source>
        <dbReference type="Proteomes" id="UP000019063"/>
    </source>
</evidence>
<dbReference type="Pfam" id="PF04325">
    <property type="entry name" value="DUF465"/>
    <property type="match status" value="1"/>
</dbReference>
<protein>
    <recommendedName>
        <fullName evidence="3">DUF465 domain-containing protein</fullName>
    </recommendedName>
</protein>
<comment type="caution">
    <text evidence="1">The sequence shown here is derived from an EMBL/GenBank/DDBJ whole genome shotgun (WGS) entry which is preliminary data.</text>
</comment>
<keyword evidence="2" id="KW-1185">Reference proteome</keyword>
<name>W4HKD1_9RHOB</name>
<dbReference type="STRING" id="1379903.ATO8_11254"/>
<dbReference type="EMBL" id="AQQW01000006">
    <property type="protein sequence ID" value="ETW12591.1"/>
    <property type="molecule type" value="Genomic_DNA"/>
</dbReference>
<evidence type="ECO:0000313" key="1">
    <source>
        <dbReference type="EMBL" id="ETW12591.1"/>
    </source>
</evidence>
<accession>W4HKD1</accession>
<dbReference type="Gene3D" id="6.10.280.50">
    <property type="match status" value="1"/>
</dbReference>
<dbReference type="eggNOG" id="COG2841">
    <property type="taxonomic scope" value="Bacteria"/>
</dbReference>
<evidence type="ECO:0008006" key="3">
    <source>
        <dbReference type="Google" id="ProtNLM"/>
    </source>
</evidence>
<dbReference type="RefSeq" id="WP_043844612.1">
    <property type="nucleotide sequence ID" value="NZ_AQQW01000006.1"/>
</dbReference>
<dbReference type="InterPro" id="IPR038444">
    <property type="entry name" value="DUF465_sf"/>
</dbReference>